<name>A0AAV1GHS3_XYRNO</name>
<dbReference type="AlphaFoldDB" id="A0AAV1GHS3"/>
<sequence>MSPPQTLRVFTLKKRRFKMCHYHFQVVKTRQRTWTFPPADMSVIIISERCSGEDTAAVLTVAPKRFASSAHFMVSTHRVRKTFRKTEVPSAALQTKINNQRQSWPRHIPLPVNALRCCCSAGAASWEPLSDVIECWMG</sequence>
<keyword evidence="2" id="KW-1185">Reference proteome</keyword>
<dbReference type="EMBL" id="OY660877">
    <property type="protein sequence ID" value="CAJ1073008.1"/>
    <property type="molecule type" value="Genomic_DNA"/>
</dbReference>
<accession>A0AAV1GHS3</accession>
<organism evidence="1 2">
    <name type="scientific">Xyrichtys novacula</name>
    <name type="common">Pearly razorfish</name>
    <name type="synonym">Hemipteronotus novacula</name>
    <dbReference type="NCBI Taxonomy" id="13765"/>
    <lineage>
        <taxon>Eukaryota</taxon>
        <taxon>Metazoa</taxon>
        <taxon>Chordata</taxon>
        <taxon>Craniata</taxon>
        <taxon>Vertebrata</taxon>
        <taxon>Euteleostomi</taxon>
        <taxon>Actinopterygii</taxon>
        <taxon>Neopterygii</taxon>
        <taxon>Teleostei</taxon>
        <taxon>Neoteleostei</taxon>
        <taxon>Acanthomorphata</taxon>
        <taxon>Eupercaria</taxon>
        <taxon>Labriformes</taxon>
        <taxon>Labridae</taxon>
        <taxon>Xyrichtys</taxon>
    </lineage>
</organism>
<protein>
    <submittedName>
        <fullName evidence="1">Uncharacterized protein</fullName>
    </submittedName>
</protein>
<evidence type="ECO:0000313" key="2">
    <source>
        <dbReference type="Proteomes" id="UP001178508"/>
    </source>
</evidence>
<dbReference type="Proteomes" id="UP001178508">
    <property type="component" value="Chromosome 14"/>
</dbReference>
<reference evidence="1" key="1">
    <citation type="submission" date="2023-08" db="EMBL/GenBank/DDBJ databases">
        <authorList>
            <person name="Alioto T."/>
            <person name="Alioto T."/>
            <person name="Gomez Garrido J."/>
        </authorList>
    </citation>
    <scope>NUCLEOTIDE SEQUENCE</scope>
</reference>
<gene>
    <name evidence="1" type="ORF">XNOV1_A010192</name>
</gene>
<proteinExistence type="predicted"/>
<evidence type="ECO:0000313" key="1">
    <source>
        <dbReference type="EMBL" id="CAJ1073008.1"/>
    </source>
</evidence>